<keyword evidence="8" id="KW-0804">Transcription</keyword>
<dbReference type="GO" id="GO:0002682">
    <property type="term" value="P:regulation of immune system process"/>
    <property type="evidence" value="ECO:0007669"/>
    <property type="project" value="TreeGrafter"/>
</dbReference>
<dbReference type="Proteomes" id="UP000694701">
    <property type="component" value="Unplaced"/>
</dbReference>
<dbReference type="SUPFAM" id="SSF57667">
    <property type="entry name" value="beta-beta-alpha zinc fingers"/>
    <property type="match status" value="4"/>
</dbReference>
<keyword evidence="2" id="KW-0479">Metal-binding</keyword>
<dbReference type="GO" id="GO:0001227">
    <property type="term" value="F:DNA-binding transcription repressor activity, RNA polymerase II-specific"/>
    <property type="evidence" value="ECO:0007669"/>
    <property type="project" value="TreeGrafter"/>
</dbReference>
<keyword evidence="11" id="KW-0472">Membrane</keyword>
<evidence type="ECO:0000256" key="8">
    <source>
        <dbReference type="ARBA" id="ARBA00023163"/>
    </source>
</evidence>
<keyword evidence="6" id="KW-0805">Transcription regulation</keyword>
<accession>A0A8C2CN90</accession>
<keyword evidence="7" id="KW-0238">DNA-binding</keyword>
<feature type="domain" description="C2H2-type" evidence="12">
    <location>
        <begin position="113"/>
        <end position="140"/>
    </location>
</feature>
<evidence type="ECO:0000256" key="5">
    <source>
        <dbReference type="ARBA" id="ARBA00022833"/>
    </source>
</evidence>
<evidence type="ECO:0000259" key="12">
    <source>
        <dbReference type="PROSITE" id="PS50157"/>
    </source>
</evidence>
<keyword evidence="11" id="KW-1133">Transmembrane helix</keyword>
<sequence length="281" mass="32277">LEICFSAQYGSHLGLCTVNAAYGLIFCHDLADLVFKNVFVSIIFFKKWVVLLNTFVEIMISFFRIFLVFKRTVSQYVTESLVQGLNITIENTDNQPNTTPNTDMIKKSNDGLFRCKTCGKCFELRWKFINHVRAHVKHYKCSHCEKRFTMRSCLIRHAAMHTGAQLFKCDICSKSFVFQASLEKHKHLHTAEKTVTSALTVHQRVHTKEKPYSCEVCGKRFGYSSSIQMHMRIHTGERPFGCDVCGKTFSQAVHLRTHQRVHTGLKSFSCESCGKKMIIDL</sequence>
<dbReference type="PROSITE" id="PS00028">
    <property type="entry name" value="ZINC_FINGER_C2H2_1"/>
    <property type="match status" value="4"/>
</dbReference>
<evidence type="ECO:0000256" key="9">
    <source>
        <dbReference type="ARBA" id="ARBA00023242"/>
    </source>
</evidence>
<keyword evidence="3" id="KW-0677">Repeat</keyword>
<feature type="transmembrane region" description="Helical" evidence="11">
    <location>
        <begin position="48"/>
        <end position="69"/>
    </location>
</feature>
<evidence type="ECO:0000313" key="13">
    <source>
        <dbReference type="Ensembl" id="ENSCCRP00020011397.1"/>
    </source>
</evidence>
<dbReference type="PANTHER" id="PTHR24399">
    <property type="entry name" value="ZINC FINGER AND BTB DOMAIN-CONTAINING"/>
    <property type="match status" value="1"/>
</dbReference>
<evidence type="ECO:0000256" key="10">
    <source>
        <dbReference type="PROSITE-ProRule" id="PRU00042"/>
    </source>
</evidence>
<dbReference type="SMART" id="SM00355">
    <property type="entry name" value="ZnF_C2H2"/>
    <property type="match status" value="5"/>
</dbReference>
<dbReference type="Ensembl" id="ENSCCRT00020012631.1">
    <property type="protein sequence ID" value="ENSCCRP00020011397.1"/>
    <property type="gene ID" value="ENSCCRG00020005765.1"/>
</dbReference>
<feature type="domain" description="C2H2-type" evidence="12">
    <location>
        <begin position="240"/>
        <end position="267"/>
    </location>
</feature>
<keyword evidence="11" id="KW-0812">Transmembrane</keyword>
<dbReference type="AlphaFoldDB" id="A0A8C2CN90"/>
<keyword evidence="9" id="KW-0539">Nucleus</keyword>
<evidence type="ECO:0000256" key="2">
    <source>
        <dbReference type="ARBA" id="ARBA00022723"/>
    </source>
</evidence>
<dbReference type="InterPro" id="IPR013087">
    <property type="entry name" value="Znf_C2H2_type"/>
</dbReference>
<keyword evidence="5" id="KW-0862">Zinc</keyword>
<dbReference type="InterPro" id="IPR036236">
    <property type="entry name" value="Znf_C2H2_sf"/>
</dbReference>
<dbReference type="Gene3D" id="3.30.160.60">
    <property type="entry name" value="Classic Zinc Finger"/>
    <property type="match status" value="5"/>
</dbReference>
<organism evidence="13 14">
    <name type="scientific">Cyprinus carpio</name>
    <name type="common">Common carp</name>
    <dbReference type="NCBI Taxonomy" id="7962"/>
    <lineage>
        <taxon>Eukaryota</taxon>
        <taxon>Metazoa</taxon>
        <taxon>Chordata</taxon>
        <taxon>Craniata</taxon>
        <taxon>Vertebrata</taxon>
        <taxon>Euteleostomi</taxon>
        <taxon>Actinopterygii</taxon>
        <taxon>Neopterygii</taxon>
        <taxon>Teleostei</taxon>
        <taxon>Ostariophysi</taxon>
        <taxon>Cypriniformes</taxon>
        <taxon>Cyprinidae</taxon>
        <taxon>Cyprininae</taxon>
        <taxon>Cyprinus</taxon>
    </lineage>
</organism>
<evidence type="ECO:0000256" key="1">
    <source>
        <dbReference type="ARBA" id="ARBA00004123"/>
    </source>
</evidence>
<evidence type="ECO:0000256" key="4">
    <source>
        <dbReference type="ARBA" id="ARBA00022771"/>
    </source>
</evidence>
<dbReference type="GO" id="GO:0000978">
    <property type="term" value="F:RNA polymerase II cis-regulatory region sequence-specific DNA binding"/>
    <property type="evidence" value="ECO:0007669"/>
    <property type="project" value="TreeGrafter"/>
</dbReference>
<dbReference type="FunFam" id="3.30.160.60:FF:002343">
    <property type="entry name" value="Zinc finger protein 33A"/>
    <property type="match status" value="1"/>
</dbReference>
<dbReference type="PROSITE" id="PS50157">
    <property type="entry name" value="ZINC_FINGER_C2H2_2"/>
    <property type="match status" value="5"/>
</dbReference>
<comment type="subcellular location">
    <subcellularLocation>
        <location evidence="1">Nucleus</location>
    </subcellularLocation>
</comment>
<dbReference type="GO" id="GO:0005654">
    <property type="term" value="C:nucleoplasm"/>
    <property type="evidence" value="ECO:0007669"/>
    <property type="project" value="TreeGrafter"/>
</dbReference>
<evidence type="ECO:0000256" key="7">
    <source>
        <dbReference type="ARBA" id="ARBA00023125"/>
    </source>
</evidence>
<dbReference type="GO" id="GO:0008270">
    <property type="term" value="F:zinc ion binding"/>
    <property type="evidence" value="ECO:0007669"/>
    <property type="project" value="UniProtKB-KW"/>
</dbReference>
<feature type="domain" description="C2H2-type" evidence="12">
    <location>
        <begin position="167"/>
        <end position="194"/>
    </location>
</feature>
<keyword evidence="4 10" id="KW-0863">Zinc-finger</keyword>
<dbReference type="FunFam" id="3.30.160.60:FF:000340">
    <property type="entry name" value="zinc finger protein 473 isoform X1"/>
    <property type="match status" value="1"/>
</dbReference>
<reference evidence="13" key="1">
    <citation type="submission" date="2025-08" db="UniProtKB">
        <authorList>
            <consortium name="Ensembl"/>
        </authorList>
    </citation>
    <scope>IDENTIFICATION</scope>
</reference>
<evidence type="ECO:0000313" key="14">
    <source>
        <dbReference type="Proteomes" id="UP000694701"/>
    </source>
</evidence>
<evidence type="ECO:0000256" key="11">
    <source>
        <dbReference type="SAM" id="Phobius"/>
    </source>
</evidence>
<dbReference type="FunFam" id="3.30.160.60:FF:000557">
    <property type="entry name" value="zinc finger and SCAN domain-containing protein 29"/>
    <property type="match status" value="1"/>
</dbReference>
<evidence type="ECO:0000256" key="6">
    <source>
        <dbReference type="ARBA" id="ARBA00023015"/>
    </source>
</evidence>
<feature type="domain" description="C2H2-type" evidence="12">
    <location>
        <begin position="139"/>
        <end position="166"/>
    </location>
</feature>
<dbReference type="PANTHER" id="PTHR24399:SF70">
    <property type="entry name" value="C2H2-TYPE DOMAIN-CONTAINING PROTEIN"/>
    <property type="match status" value="1"/>
</dbReference>
<dbReference type="Pfam" id="PF00096">
    <property type="entry name" value="zf-C2H2"/>
    <property type="match status" value="4"/>
</dbReference>
<feature type="domain" description="C2H2-type" evidence="12">
    <location>
        <begin position="212"/>
        <end position="239"/>
    </location>
</feature>
<proteinExistence type="predicted"/>
<evidence type="ECO:0000256" key="3">
    <source>
        <dbReference type="ARBA" id="ARBA00022737"/>
    </source>
</evidence>
<dbReference type="GO" id="GO:0001817">
    <property type="term" value="P:regulation of cytokine production"/>
    <property type="evidence" value="ECO:0007669"/>
    <property type="project" value="TreeGrafter"/>
</dbReference>
<protein>
    <recommendedName>
        <fullName evidence="12">C2H2-type domain-containing protein</fullName>
    </recommendedName>
</protein>
<name>A0A8C2CN90_CYPCA</name>
<dbReference type="Pfam" id="PF13912">
    <property type="entry name" value="zf-C2H2_6"/>
    <property type="match status" value="1"/>
</dbReference>